<dbReference type="GO" id="GO:0015185">
    <property type="term" value="F:gamma-aminobutyric acid transmembrane transporter activity"/>
    <property type="evidence" value="ECO:0007669"/>
    <property type="project" value="TreeGrafter"/>
</dbReference>
<dbReference type="PIRSF" id="PIRSF006060">
    <property type="entry name" value="AA_transporter"/>
    <property type="match status" value="1"/>
</dbReference>
<comment type="caution">
    <text evidence="7">The sequence shown here is derived from an EMBL/GenBank/DDBJ whole genome shotgun (WGS) entry which is preliminary data.</text>
</comment>
<dbReference type="GO" id="GO:0015180">
    <property type="term" value="F:L-alanine transmembrane transporter activity"/>
    <property type="evidence" value="ECO:0007669"/>
    <property type="project" value="TreeGrafter"/>
</dbReference>
<proteinExistence type="predicted"/>
<feature type="transmembrane region" description="Helical" evidence="6">
    <location>
        <begin position="34"/>
        <end position="57"/>
    </location>
</feature>
<feature type="transmembrane region" description="Helical" evidence="6">
    <location>
        <begin position="267"/>
        <end position="293"/>
    </location>
</feature>
<dbReference type="Proteomes" id="UP000822688">
    <property type="component" value="Chromosome 7"/>
</dbReference>
<dbReference type="EMBL" id="CM026428">
    <property type="protein sequence ID" value="KAG0566553.1"/>
    <property type="molecule type" value="Genomic_DNA"/>
</dbReference>
<dbReference type="GO" id="GO:0005313">
    <property type="term" value="F:L-glutamate transmembrane transporter activity"/>
    <property type="evidence" value="ECO:0007669"/>
    <property type="project" value="TreeGrafter"/>
</dbReference>
<feature type="transmembrane region" description="Helical" evidence="6">
    <location>
        <begin position="183"/>
        <end position="207"/>
    </location>
</feature>
<evidence type="ECO:0000313" key="8">
    <source>
        <dbReference type="Proteomes" id="UP000822688"/>
    </source>
</evidence>
<protein>
    <submittedName>
        <fullName evidence="7">Uncharacterized protein</fullName>
    </submittedName>
</protein>
<keyword evidence="3 6" id="KW-0812">Transmembrane</keyword>
<sequence>MVEAAAMDSGEKRLRDLGNKPELRRTLSVLSNFAFSYAVLCIVAGITVVFNIALTYGGTVSLVWGWFVVGFFTLCVGASMAEICSAYPTSGGLYFWSAQLAGPKWKPFASWVTGWFNVVGQWAVSCVSTFACVQILQVIVLLATGGVNGSSYVLNKNQAVAIHGALVVSIGLLNSLPIQIVDYVGLFAVAWNVVGAFVVIIVIPSVALQRNSASFVFTSFNVNSGLGLPSKPYLFLIGLLAGQFTLSGFDASAHLTEETKASDRNGAYGILGSIIISLLVGYAYILALCFTAVNPAALLDPGNDAGGYAVAQIFYQVFKDRYGSGTGGILCLGIIAVAVYFCSASCILSNSRMVYAFSRDRAIPYSKFWHKVKGDGVPINAVWLSVVIAFLFVLPVR</sequence>
<dbReference type="Pfam" id="PF13520">
    <property type="entry name" value="AA_permease_2"/>
    <property type="match status" value="1"/>
</dbReference>
<evidence type="ECO:0000256" key="5">
    <source>
        <dbReference type="ARBA" id="ARBA00023136"/>
    </source>
</evidence>
<comment type="subcellular location">
    <subcellularLocation>
        <location evidence="1">Membrane</location>
        <topology evidence="1">Multi-pass membrane protein</topology>
    </subcellularLocation>
</comment>
<evidence type="ECO:0000313" key="7">
    <source>
        <dbReference type="EMBL" id="KAG0566553.1"/>
    </source>
</evidence>
<dbReference type="Gene3D" id="1.20.1740.10">
    <property type="entry name" value="Amino acid/polyamine transporter I"/>
    <property type="match status" value="1"/>
</dbReference>
<keyword evidence="4 6" id="KW-1133">Transmembrane helix</keyword>
<accession>A0A8T0H5H5</accession>
<feature type="transmembrane region" description="Helical" evidence="6">
    <location>
        <begin position="63"/>
        <end position="87"/>
    </location>
</feature>
<evidence type="ECO:0000256" key="6">
    <source>
        <dbReference type="SAM" id="Phobius"/>
    </source>
</evidence>
<evidence type="ECO:0000256" key="2">
    <source>
        <dbReference type="ARBA" id="ARBA00022448"/>
    </source>
</evidence>
<keyword evidence="8" id="KW-1185">Reference proteome</keyword>
<evidence type="ECO:0000256" key="1">
    <source>
        <dbReference type="ARBA" id="ARBA00004141"/>
    </source>
</evidence>
<keyword evidence="2" id="KW-0813">Transport</keyword>
<feature type="transmembrane region" description="Helical" evidence="6">
    <location>
        <begin position="327"/>
        <end position="349"/>
    </location>
</feature>
<evidence type="ECO:0000256" key="4">
    <source>
        <dbReference type="ARBA" id="ARBA00022989"/>
    </source>
</evidence>
<dbReference type="GO" id="GO:0016020">
    <property type="term" value="C:membrane"/>
    <property type="evidence" value="ECO:0007669"/>
    <property type="project" value="UniProtKB-SubCell"/>
</dbReference>
<organism evidence="7 8">
    <name type="scientific">Ceratodon purpureus</name>
    <name type="common">Fire moss</name>
    <name type="synonym">Dicranum purpureum</name>
    <dbReference type="NCBI Taxonomy" id="3225"/>
    <lineage>
        <taxon>Eukaryota</taxon>
        <taxon>Viridiplantae</taxon>
        <taxon>Streptophyta</taxon>
        <taxon>Embryophyta</taxon>
        <taxon>Bryophyta</taxon>
        <taxon>Bryophytina</taxon>
        <taxon>Bryopsida</taxon>
        <taxon>Dicranidae</taxon>
        <taxon>Pseudoditrichales</taxon>
        <taxon>Ditrichaceae</taxon>
        <taxon>Ceratodon</taxon>
    </lineage>
</organism>
<name>A0A8T0H5H5_CERPU</name>
<keyword evidence="5 6" id="KW-0472">Membrane</keyword>
<dbReference type="AlphaFoldDB" id="A0A8T0H5H5"/>
<dbReference type="GO" id="GO:0015189">
    <property type="term" value="F:L-lysine transmembrane transporter activity"/>
    <property type="evidence" value="ECO:0007669"/>
    <property type="project" value="TreeGrafter"/>
</dbReference>
<feature type="transmembrane region" description="Helical" evidence="6">
    <location>
        <begin position="377"/>
        <end position="396"/>
    </location>
</feature>
<feature type="transmembrane region" description="Helical" evidence="6">
    <location>
        <begin position="159"/>
        <end position="176"/>
    </location>
</feature>
<reference evidence="7" key="1">
    <citation type="submission" date="2020-06" db="EMBL/GenBank/DDBJ databases">
        <title>WGS assembly of Ceratodon purpureus strain R40.</title>
        <authorList>
            <person name="Carey S.B."/>
            <person name="Jenkins J."/>
            <person name="Shu S."/>
            <person name="Lovell J.T."/>
            <person name="Sreedasyam A."/>
            <person name="Maumus F."/>
            <person name="Tiley G.P."/>
            <person name="Fernandez-Pozo N."/>
            <person name="Barry K."/>
            <person name="Chen C."/>
            <person name="Wang M."/>
            <person name="Lipzen A."/>
            <person name="Daum C."/>
            <person name="Saski C.A."/>
            <person name="Payton A.C."/>
            <person name="Mcbreen J.C."/>
            <person name="Conrad R.E."/>
            <person name="Kollar L.M."/>
            <person name="Olsson S."/>
            <person name="Huttunen S."/>
            <person name="Landis J.B."/>
            <person name="Wickett N.J."/>
            <person name="Johnson M.G."/>
            <person name="Rensing S.A."/>
            <person name="Grimwood J."/>
            <person name="Schmutz J."/>
            <person name="Mcdaniel S.F."/>
        </authorList>
    </citation>
    <scope>NUCLEOTIDE SEQUENCE</scope>
    <source>
        <strain evidence="7">R40</strain>
    </source>
</reference>
<gene>
    <name evidence="7" type="ORF">KC19_7G072300</name>
</gene>
<evidence type="ECO:0000256" key="3">
    <source>
        <dbReference type="ARBA" id="ARBA00022692"/>
    </source>
</evidence>
<dbReference type="PANTHER" id="PTHR45649:SF30">
    <property type="entry name" value="AMINO-ACID PERMEASE BAT1"/>
    <property type="match status" value="1"/>
</dbReference>
<dbReference type="InterPro" id="IPR002293">
    <property type="entry name" value="AA/rel_permease1"/>
</dbReference>
<dbReference type="PANTHER" id="PTHR45649">
    <property type="entry name" value="AMINO-ACID PERMEASE BAT1"/>
    <property type="match status" value="1"/>
</dbReference>